<evidence type="ECO:0000256" key="1">
    <source>
        <dbReference type="SAM" id="MobiDB-lite"/>
    </source>
</evidence>
<dbReference type="Proteomes" id="UP000034112">
    <property type="component" value="Unassembled WGS sequence"/>
</dbReference>
<dbReference type="EMBL" id="JOKZ01000077">
    <property type="protein sequence ID" value="KKP04442.1"/>
    <property type="molecule type" value="Genomic_DNA"/>
</dbReference>
<dbReference type="OrthoDB" id="8954335at2759"/>
<evidence type="ECO:0000313" key="3">
    <source>
        <dbReference type="Proteomes" id="UP000034112"/>
    </source>
</evidence>
<dbReference type="SUPFAM" id="SSF52540">
    <property type="entry name" value="P-loop containing nucleoside triphosphate hydrolases"/>
    <property type="match status" value="1"/>
</dbReference>
<name>A0A0F9ZWM2_TRIHA</name>
<sequence>MTIQVSPSSMEMNAAAIDGGPHPTPSASRLDYQLISSAASQFDLEPEIGPEDESTNPNKEPVDKNSQHWYKTMCRHLSDANGAVSGAVLSFVKKNLKNTKLILVLGQAGTGKSTILEELTGLNLTTAGTLKSGTVVPLVLRGEKGLFALPTVIDDGQYLFVDTAGFGAADIDDVENFKDIMACLYSLGLIMTPTGVMFVFGKAGPRLMQHDLKTVRWIECLCGPKFFKNITIITSMWDMHLERNFLRECEKINELVKEPDITQILKPSSRIDGGIMYHHGLRGGKLEGAQYASVMFMGEHDDERKAAIRGLIRDRYAKCKPVKLQVMEDARNRASWRDSEAAKVLLADQSKIEIKLTADHAIVCEKNTSLVWIPKDKSREPGETKESQKRSDAGWWEALPRWYEVI</sequence>
<protein>
    <recommendedName>
        <fullName evidence="4">G domain-containing protein</fullName>
    </recommendedName>
</protein>
<evidence type="ECO:0008006" key="4">
    <source>
        <dbReference type="Google" id="ProtNLM"/>
    </source>
</evidence>
<accession>A0A0F9ZWM2</accession>
<organism evidence="2 3">
    <name type="scientific">Trichoderma harzianum</name>
    <name type="common">Hypocrea lixii</name>
    <dbReference type="NCBI Taxonomy" id="5544"/>
    <lineage>
        <taxon>Eukaryota</taxon>
        <taxon>Fungi</taxon>
        <taxon>Dikarya</taxon>
        <taxon>Ascomycota</taxon>
        <taxon>Pezizomycotina</taxon>
        <taxon>Sordariomycetes</taxon>
        <taxon>Hypocreomycetidae</taxon>
        <taxon>Hypocreales</taxon>
        <taxon>Hypocreaceae</taxon>
        <taxon>Trichoderma</taxon>
    </lineage>
</organism>
<dbReference type="OMA" id="WKWWEIA"/>
<feature type="region of interest" description="Disordered" evidence="1">
    <location>
        <begin position="1"/>
        <end position="30"/>
    </location>
</feature>
<gene>
    <name evidence="2" type="ORF">THAR02_03449</name>
</gene>
<evidence type="ECO:0000313" key="2">
    <source>
        <dbReference type="EMBL" id="KKP04442.1"/>
    </source>
</evidence>
<feature type="compositionally biased region" description="Polar residues" evidence="1">
    <location>
        <begin position="1"/>
        <end position="11"/>
    </location>
</feature>
<dbReference type="Gene3D" id="3.40.50.300">
    <property type="entry name" value="P-loop containing nucleotide triphosphate hydrolases"/>
    <property type="match status" value="1"/>
</dbReference>
<dbReference type="CDD" id="cd00882">
    <property type="entry name" value="Ras_like_GTPase"/>
    <property type="match status" value="1"/>
</dbReference>
<comment type="caution">
    <text evidence="2">The sequence shown here is derived from an EMBL/GenBank/DDBJ whole genome shotgun (WGS) entry which is preliminary data.</text>
</comment>
<proteinExistence type="predicted"/>
<reference evidence="3" key="1">
    <citation type="journal article" date="2015" name="Genome Announc.">
        <title>Draft whole-genome sequence of the biocontrol agent Trichoderma harzianum T6776.</title>
        <authorList>
            <person name="Baroncelli R."/>
            <person name="Piaggeschi G."/>
            <person name="Fiorini L."/>
            <person name="Bertolini E."/>
            <person name="Zapparata A."/>
            <person name="Pe M.E."/>
            <person name="Sarrocco S."/>
            <person name="Vannacci G."/>
        </authorList>
    </citation>
    <scope>NUCLEOTIDE SEQUENCE [LARGE SCALE GENOMIC DNA]</scope>
    <source>
        <strain evidence="3">T6776</strain>
    </source>
</reference>
<dbReference type="InterPro" id="IPR027417">
    <property type="entry name" value="P-loop_NTPase"/>
</dbReference>
<dbReference type="AlphaFoldDB" id="A0A0F9ZWM2"/>